<dbReference type="InterPro" id="IPR011990">
    <property type="entry name" value="TPR-like_helical_dom_sf"/>
</dbReference>
<keyword evidence="7" id="KW-0479">Metal-binding</keyword>
<dbReference type="Proteomes" id="UP000678499">
    <property type="component" value="Unassembled WGS sequence"/>
</dbReference>
<evidence type="ECO:0000256" key="8">
    <source>
        <dbReference type="ARBA" id="ARBA00022771"/>
    </source>
</evidence>
<evidence type="ECO:0000256" key="6">
    <source>
        <dbReference type="ARBA" id="ARBA00022691"/>
    </source>
</evidence>
<comment type="function">
    <text evidence="12">Protein-lysine N-methyltransferase. Monomethylates PRMT5, modulating its transcriptional activity. May also act as a histone methyltransferase. Plays a critical role in cardiac development. Acts as a key epigenetic regulator of gene expression during cardiac development via its dual activities as a methyltransferase and negative regulator of HDAC1.</text>
</comment>
<evidence type="ECO:0000256" key="13">
    <source>
        <dbReference type="ARBA" id="ARBA00093635"/>
    </source>
</evidence>
<dbReference type="Gene3D" id="2.170.270.10">
    <property type="entry name" value="SET domain"/>
    <property type="match status" value="1"/>
</dbReference>
<feature type="compositionally biased region" description="Basic and acidic residues" evidence="16">
    <location>
        <begin position="183"/>
        <end position="194"/>
    </location>
</feature>
<dbReference type="PANTHER" id="PTHR46165">
    <property type="entry name" value="SET AND MYND DOMAIN-CONTAINING PROTEIN 4"/>
    <property type="match status" value="1"/>
</dbReference>
<keyword evidence="9" id="KW-0862">Zinc</keyword>
<evidence type="ECO:0000259" key="18">
    <source>
        <dbReference type="PROSITE" id="PS50865"/>
    </source>
</evidence>
<dbReference type="SUPFAM" id="SSF48452">
    <property type="entry name" value="TPR-like"/>
    <property type="match status" value="1"/>
</dbReference>
<protein>
    <recommendedName>
        <fullName evidence="13">Protein-lysine N-methyltransferase SMYD4</fullName>
    </recommendedName>
    <alternativeName>
        <fullName evidence="14">SET and MYND domain-containing protein 4</fullName>
    </alternativeName>
</protein>
<dbReference type="InterPro" id="IPR046341">
    <property type="entry name" value="SET_dom_sf"/>
</dbReference>
<keyword evidence="5" id="KW-0808">Transferase</keyword>
<organism evidence="19">
    <name type="scientific">Notodromas monacha</name>
    <dbReference type="NCBI Taxonomy" id="399045"/>
    <lineage>
        <taxon>Eukaryota</taxon>
        <taxon>Metazoa</taxon>
        <taxon>Ecdysozoa</taxon>
        <taxon>Arthropoda</taxon>
        <taxon>Crustacea</taxon>
        <taxon>Oligostraca</taxon>
        <taxon>Ostracoda</taxon>
        <taxon>Podocopa</taxon>
        <taxon>Podocopida</taxon>
        <taxon>Cypridocopina</taxon>
        <taxon>Cypridoidea</taxon>
        <taxon>Cyprididae</taxon>
        <taxon>Notodromas</taxon>
    </lineage>
</organism>
<reference evidence="19" key="1">
    <citation type="submission" date="2020-11" db="EMBL/GenBank/DDBJ databases">
        <authorList>
            <person name="Tran Van P."/>
        </authorList>
    </citation>
    <scope>NUCLEOTIDE SEQUENCE</scope>
</reference>
<dbReference type="PROSITE" id="PS50865">
    <property type="entry name" value="ZF_MYND_2"/>
    <property type="match status" value="1"/>
</dbReference>
<name>A0A7R9BYV4_9CRUS</name>
<evidence type="ECO:0000313" key="20">
    <source>
        <dbReference type="Proteomes" id="UP000678499"/>
    </source>
</evidence>
<keyword evidence="3" id="KW-0963">Cytoplasm</keyword>
<gene>
    <name evidence="19" type="ORF">NMOB1V02_LOCUS10552</name>
</gene>
<evidence type="ECO:0000256" key="3">
    <source>
        <dbReference type="ARBA" id="ARBA00022490"/>
    </source>
</evidence>
<dbReference type="InterPro" id="IPR001214">
    <property type="entry name" value="SET_dom"/>
</dbReference>
<dbReference type="PROSITE" id="PS50280">
    <property type="entry name" value="SET"/>
    <property type="match status" value="1"/>
</dbReference>
<dbReference type="InterPro" id="IPR002893">
    <property type="entry name" value="Znf_MYND"/>
</dbReference>
<keyword evidence="4" id="KW-0489">Methyltransferase</keyword>
<dbReference type="AlphaFoldDB" id="A0A7R9BYV4"/>
<dbReference type="GO" id="GO:0042826">
    <property type="term" value="F:histone deacetylase binding"/>
    <property type="evidence" value="ECO:0007669"/>
    <property type="project" value="TreeGrafter"/>
</dbReference>
<dbReference type="SUPFAM" id="SSF144232">
    <property type="entry name" value="HIT/MYND zinc finger-like"/>
    <property type="match status" value="1"/>
</dbReference>
<dbReference type="PANTHER" id="PTHR46165:SF2">
    <property type="entry name" value="SET AND MYND DOMAIN-CONTAINING PROTEIN 4"/>
    <property type="match status" value="1"/>
</dbReference>
<evidence type="ECO:0000256" key="14">
    <source>
        <dbReference type="ARBA" id="ARBA00093680"/>
    </source>
</evidence>
<evidence type="ECO:0000256" key="9">
    <source>
        <dbReference type="ARBA" id="ARBA00022833"/>
    </source>
</evidence>
<evidence type="ECO:0000259" key="17">
    <source>
        <dbReference type="PROSITE" id="PS50280"/>
    </source>
</evidence>
<dbReference type="GO" id="GO:0008757">
    <property type="term" value="F:S-adenosylmethionine-dependent methyltransferase activity"/>
    <property type="evidence" value="ECO:0007669"/>
    <property type="project" value="UniProtKB-ARBA"/>
</dbReference>
<evidence type="ECO:0000256" key="12">
    <source>
        <dbReference type="ARBA" id="ARBA00093423"/>
    </source>
</evidence>
<dbReference type="GO" id="GO:0008170">
    <property type="term" value="F:N-methyltransferase activity"/>
    <property type="evidence" value="ECO:0007669"/>
    <property type="project" value="UniProtKB-ARBA"/>
</dbReference>
<dbReference type="InterPro" id="IPR052097">
    <property type="entry name" value="SET-MYND_domain_protein"/>
</dbReference>
<evidence type="ECO:0000313" key="19">
    <source>
        <dbReference type="EMBL" id="CAD7282934.1"/>
    </source>
</evidence>
<evidence type="ECO:0000256" key="1">
    <source>
        <dbReference type="ARBA" id="ARBA00004123"/>
    </source>
</evidence>
<dbReference type="GO" id="GO:0008276">
    <property type="term" value="F:protein methyltransferase activity"/>
    <property type="evidence" value="ECO:0007669"/>
    <property type="project" value="UniProtKB-ARBA"/>
</dbReference>
<dbReference type="GO" id="GO:0032259">
    <property type="term" value="P:methylation"/>
    <property type="evidence" value="ECO:0007669"/>
    <property type="project" value="UniProtKB-KW"/>
</dbReference>
<dbReference type="GO" id="GO:0005737">
    <property type="term" value="C:cytoplasm"/>
    <property type="evidence" value="ECO:0007669"/>
    <property type="project" value="UniProtKB-SubCell"/>
</dbReference>
<keyword evidence="20" id="KW-1185">Reference proteome</keyword>
<dbReference type="CDD" id="cd10536">
    <property type="entry name" value="SET_SMYD4"/>
    <property type="match status" value="1"/>
</dbReference>
<comment type="subcellular location">
    <subcellularLocation>
        <location evidence="2">Cytoplasm</location>
    </subcellularLocation>
    <subcellularLocation>
        <location evidence="1">Nucleus</location>
    </subcellularLocation>
</comment>
<evidence type="ECO:0000256" key="2">
    <source>
        <dbReference type="ARBA" id="ARBA00004496"/>
    </source>
</evidence>
<dbReference type="SMART" id="SM00317">
    <property type="entry name" value="SET"/>
    <property type="match status" value="1"/>
</dbReference>
<evidence type="ECO:0000256" key="16">
    <source>
        <dbReference type="SAM" id="MobiDB-lite"/>
    </source>
</evidence>
<dbReference type="SUPFAM" id="SSF82199">
    <property type="entry name" value="SET domain"/>
    <property type="match status" value="1"/>
</dbReference>
<evidence type="ECO:0000256" key="11">
    <source>
        <dbReference type="ARBA" id="ARBA00048985"/>
    </source>
</evidence>
<proteinExistence type="predicted"/>
<dbReference type="Gene3D" id="1.25.40.10">
    <property type="entry name" value="Tetratricopeptide repeat domain"/>
    <property type="match status" value="2"/>
</dbReference>
<dbReference type="Pfam" id="PF01753">
    <property type="entry name" value="zf-MYND"/>
    <property type="match status" value="1"/>
</dbReference>
<dbReference type="GO" id="GO:0008270">
    <property type="term" value="F:zinc ion binding"/>
    <property type="evidence" value="ECO:0007669"/>
    <property type="project" value="UniProtKB-KW"/>
</dbReference>
<evidence type="ECO:0000256" key="10">
    <source>
        <dbReference type="ARBA" id="ARBA00023242"/>
    </source>
</evidence>
<keyword evidence="8 15" id="KW-0863">Zinc-finger</keyword>
<comment type="catalytic activity">
    <reaction evidence="11">
        <text>L-lysyl-[protein] + S-adenosyl-L-methionine = N(6)-methyl-L-lysyl-[protein] + S-adenosyl-L-homocysteine + H(+)</text>
        <dbReference type="Rhea" id="RHEA:51736"/>
        <dbReference type="Rhea" id="RHEA-COMP:9752"/>
        <dbReference type="Rhea" id="RHEA-COMP:13053"/>
        <dbReference type="ChEBI" id="CHEBI:15378"/>
        <dbReference type="ChEBI" id="CHEBI:29969"/>
        <dbReference type="ChEBI" id="CHEBI:57856"/>
        <dbReference type="ChEBI" id="CHEBI:59789"/>
        <dbReference type="ChEBI" id="CHEBI:61929"/>
    </reaction>
</comment>
<feature type="domain" description="SET" evidence="17">
    <location>
        <begin position="251"/>
        <end position="563"/>
    </location>
</feature>
<dbReference type="OrthoDB" id="6341175at2759"/>
<dbReference type="EMBL" id="CAJPEX010004532">
    <property type="protein sequence ID" value="CAG0923086.1"/>
    <property type="molecule type" value="Genomic_DNA"/>
</dbReference>
<feature type="region of interest" description="Disordered" evidence="16">
    <location>
        <begin position="181"/>
        <end position="204"/>
    </location>
</feature>
<dbReference type="Pfam" id="PF00856">
    <property type="entry name" value="SET"/>
    <property type="match status" value="1"/>
</dbReference>
<sequence>MERVKKSKLDSGGAEAEAGCIMVDMSENVQEFYQVAARSDALRVFSAQLDPLQGLVSLKNLPTIRDFRVPKSRVEKDAEQSTKARLDGNEAYMKRDLGRALALYNDSVRLAPVSTSDDQQLLSFAFGNRSAVLLDSGRHKECVNDVARAVLAGYPKDRFPRLLARRRACMDTLAANSMVQHAKKADENHHHTANNDENNDHDDEVPLEDIATEQLFSELTSTQFAQRYDESSSRLPKLSDAPHAEFWNISRALQFARSEEKGRHLLAARDIAPGEILIVEPPYSAVLDGRFWKSHCQHCMERTSVVIPCQTCASVVFCSEECRNLASRYHQLECPIIGNLADSSLCIRLDALRMVTKHPLPVLQGMRPTLRVLLAQQASGLLPSSVAAENDGAQGDTDVNCCGVMAQDVLPNTPGSEDDILNNFSLLTHLHDRNKDQFYEYALSAVYMFKALEETAYFDGYYHSAAAAGENQEEDDKDLVLQLLFLACLIRSTNSFTIVEDKLKLPDLWDSDRVRLGAGLFPMGSYLNHSCDPNTTRDFAHGCLIVAASCPIRRGEEVTALYYKTFQDSPRTQRQEYLKSMYLFDCYCDPCVNGWPTGPEMKRNPPSSLGYRISCPRCFKVQRVGDPLTLSKCQACQASLEPYSDKLTSSWTAVLKVFGQMERGDTNIAISSPHVMAEYMRASYLLVLPPDPDFYFAKGLFCRSLRIIRGLKHLPPSDDS</sequence>
<dbReference type="EMBL" id="OA886569">
    <property type="protein sequence ID" value="CAD7282934.1"/>
    <property type="molecule type" value="Genomic_DNA"/>
</dbReference>
<dbReference type="GO" id="GO:0005634">
    <property type="term" value="C:nucleus"/>
    <property type="evidence" value="ECO:0007669"/>
    <property type="project" value="UniProtKB-SubCell"/>
</dbReference>
<keyword evidence="6" id="KW-0949">S-adenosyl-L-methionine</keyword>
<evidence type="ECO:0000256" key="4">
    <source>
        <dbReference type="ARBA" id="ARBA00022603"/>
    </source>
</evidence>
<evidence type="ECO:0000256" key="5">
    <source>
        <dbReference type="ARBA" id="ARBA00022679"/>
    </source>
</evidence>
<feature type="domain" description="MYND-type" evidence="18">
    <location>
        <begin position="296"/>
        <end position="334"/>
    </location>
</feature>
<dbReference type="InterPro" id="IPR044421">
    <property type="entry name" value="SMYD4_SET"/>
</dbReference>
<accession>A0A7R9BYV4</accession>
<evidence type="ECO:0000256" key="15">
    <source>
        <dbReference type="PROSITE-ProRule" id="PRU00134"/>
    </source>
</evidence>
<evidence type="ECO:0000256" key="7">
    <source>
        <dbReference type="ARBA" id="ARBA00022723"/>
    </source>
</evidence>
<keyword evidence="10" id="KW-0539">Nucleus</keyword>